<feature type="domain" description="Deacetylase sirtuin-type" evidence="9">
    <location>
        <begin position="17"/>
        <end position="329"/>
    </location>
</feature>
<dbReference type="RefSeq" id="XP_014176861.1">
    <property type="nucleotide sequence ID" value="XM_014321386.1"/>
</dbReference>
<organism evidence="10 11">
    <name type="scientific">Trichosporon asahii var. asahii (strain ATCC 90039 / CBS 2479 / JCM 2466 / KCTC 7840 / NBRC 103889/ NCYC 2677 / UAMH 7654)</name>
    <name type="common">Yeast</name>
    <dbReference type="NCBI Taxonomy" id="1186058"/>
    <lineage>
        <taxon>Eukaryota</taxon>
        <taxon>Fungi</taxon>
        <taxon>Dikarya</taxon>
        <taxon>Basidiomycota</taxon>
        <taxon>Agaricomycotina</taxon>
        <taxon>Tremellomycetes</taxon>
        <taxon>Trichosporonales</taxon>
        <taxon>Trichosporonaceae</taxon>
        <taxon>Trichosporon</taxon>
    </lineage>
</organism>
<dbReference type="PROSITE" id="PS50305">
    <property type="entry name" value="SIRTUIN"/>
    <property type="match status" value="1"/>
</dbReference>
<keyword evidence="3" id="KW-0808">Transferase</keyword>
<dbReference type="Gene3D" id="3.40.50.1220">
    <property type="entry name" value="TPP-binding domain"/>
    <property type="match status" value="1"/>
</dbReference>
<dbReference type="GO" id="GO:0046872">
    <property type="term" value="F:metal ion binding"/>
    <property type="evidence" value="ECO:0007669"/>
    <property type="project" value="UniProtKB-KW"/>
</dbReference>
<dbReference type="OrthoDB" id="2919105at2759"/>
<evidence type="ECO:0000256" key="7">
    <source>
        <dbReference type="PROSITE-ProRule" id="PRU00236"/>
    </source>
</evidence>
<feature type="binding site" evidence="7">
    <location>
        <position position="195"/>
    </location>
    <ligand>
        <name>Zn(2+)</name>
        <dbReference type="ChEBI" id="CHEBI:29105"/>
    </ligand>
</feature>
<dbReference type="Gene3D" id="3.30.1600.10">
    <property type="entry name" value="SIR2/SIRT2 'Small Domain"/>
    <property type="match status" value="1"/>
</dbReference>
<keyword evidence="4" id="KW-0809">Transit peptide</keyword>
<evidence type="ECO:0000313" key="11">
    <source>
        <dbReference type="Proteomes" id="UP000002748"/>
    </source>
</evidence>
<feature type="compositionally biased region" description="Pro residues" evidence="8">
    <location>
        <begin position="385"/>
        <end position="398"/>
    </location>
</feature>
<evidence type="ECO:0000259" key="9">
    <source>
        <dbReference type="PROSITE" id="PS50305"/>
    </source>
</evidence>
<evidence type="ECO:0000256" key="2">
    <source>
        <dbReference type="ARBA" id="ARBA00006924"/>
    </source>
</evidence>
<evidence type="ECO:0000256" key="8">
    <source>
        <dbReference type="SAM" id="MobiDB-lite"/>
    </source>
</evidence>
<protein>
    <submittedName>
        <fullName evidence="10">Member of the Sir2 family of NAD(+)-dependent protein deacetylase</fullName>
    </submittedName>
</protein>
<dbReference type="KEGG" id="tasa:A1Q1_06177"/>
<evidence type="ECO:0000313" key="10">
    <source>
        <dbReference type="EMBL" id="EJT45414.1"/>
    </source>
</evidence>
<dbReference type="SUPFAM" id="SSF52467">
    <property type="entry name" value="DHS-like NAD/FAD-binding domain"/>
    <property type="match status" value="1"/>
</dbReference>
<feature type="active site" description="Proton acceptor" evidence="7">
    <location>
        <position position="162"/>
    </location>
</feature>
<gene>
    <name evidence="10" type="ORF">A1Q1_06177</name>
</gene>
<feature type="compositionally biased region" description="Low complexity" evidence="8">
    <location>
        <begin position="477"/>
        <end position="487"/>
    </location>
</feature>
<keyword evidence="7" id="KW-0862">Zinc</keyword>
<feature type="binding site" evidence="7">
    <location>
        <position position="170"/>
    </location>
    <ligand>
        <name>Zn(2+)</name>
        <dbReference type="ChEBI" id="CHEBI:29105"/>
    </ligand>
</feature>
<comment type="subcellular location">
    <subcellularLocation>
        <location evidence="1">Mitochondrion</location>
    </subcellularLocation>
</comment>
<dbReference type="PANTHER" id="PTHR11085:SF8">
    <property type="entry name" value="NAD-DEPENDENT HISTONE DEACETYLASE HST3"/>
    <property type="match status" value="1"/>
</dbReference>
<dbReference type="InterPro" id="IPR026590">
    <property type="entry name" value="Ssirtuin_cat_dom"/>
</dbReference>
<evidence type="ECO:0000256" key="6">
    <source>
        <dbReference type="ARBA" id="ARBA00023128"/>
    </source>
</evidence>
<reference evidence="10 11" key="1">
    <citation type="journal article" date="2012" name="Eukaryot. Cell">
        <title>Draft genome sequence of CBS 2479, the standard type strain of Trichosporon asahii.</title>
        <authorList>
            <person name="Yang R.Y."/>
            <person name="Li H.T."/>
            <person name="Zhu H."/>
            <person name="Zhou G.P."/>
            <person name="Wang M."/>
            <person name="Wang L."/>
        </authorList>
    </citation>
    <scope>NUCLEOTIDE SEQUENCE [LARGE SCALE GENOMIC DNA]</scope>
    <source>
        <strain evidence="11">ATCC 90039 / CBS 2479 / JCM 2466 / KCTC 7840 / NCYC 2677 / UAMH 7654</strain>
    </source>
</reference>
<dbReference type="AlphaFoldDB" id="J6EM72"/>
<feature type="binding site" evidence="7">
    <location>
        <position position="202"/>
    </location>
    <ligand>
        <name>Zn(2+)</name>
        <dbReference type="ChEBI" id="CHEBI:29105"/>
    </ligand>
</feature>
<comment type="similarity">
    <text evidence="2">Belongs to the sirtuin family. Class I subfamily.</text>
</comment>
<evidence type="ECO:0000256" key="5">
    <source>
        <dbReference type="ARBA" id="ARBA00023027"/>
    </source>
</evidence>
<dbReference type="HOGENOM" id="CLU_021544_4_1_1"/>
<keyword evidence="5" id="KW-0520">NAD</keyword>
<dbReference type="VEuPathDB" id="FungiDB:A1Q1_06177"/>
<evidence type="ECO:0000256" key="4">
    <source>
        <dbReference type="ARBA" id="ARBA00022946"/>
    </source>
</evidence>
<dbReference type="InterPro" id="IPR050134">
    <property type="entry name" value="NAD-dep_sirtuin_deacylases"/>
</dbReference>
<dbReference type="GeneID" id="25989689"/>
<dbReference type="Proteomes" id="UP000002748">
    <property type="component" value="Unassembled WGS sequence"/>
</dbReference>
<name>J6EM72_TRIAS</name>
<dbReference type="GO" id="GO:0017136">
    <property type="term" value="F:histone deacetylase activity, NAD-dependent"/>
    <property type="evidence" value="ECO:0007669"/>
    <property type="project" value="TreeGrafter"/>
</dbReference>
<keyword evidence="7" id="KW-0479">Metal-binding</keyword>
<accession>J6EM72</accession>
<dbReference type="Pfam" id="PF02146">
    <property type="entry name" value="SIR2"/>
    <property type="match status" value="1"/>
</dbReference>
<evidence type="ECO:0000256" key="3">
    <source>
        <dbReference type="ARBA" id="ARBA00022679"/>
    </source>
</evidence>
<dbReference type="GO" id="GO:0005634">
    <property type="term" value="C:nucleus"/>
    <property type="evidence" value="ECO:0007669"/>
    <property type="project" value="TreeGrafter"/>
</dbReference>
<feature type="compositionally biased region" description="Low complexity" evidence="8">
    <location>
        <begin position="399"/>
        <end position="421"/>
    </location>
</feature>
<feature type="binding site" evidence="7">
    <location>
        <position position="173"/>
    </location>
    <ligand>
        <name>Zn(2+)</name>
        <dbReference type="ChEBI" id="CHEBI:29105"/>
    </ligand>
</feature>
<comment type="caution">
    <text evidence="10">The sequence shown here is derived from an EMBL/GenBank/DDBJ whole genome shotgun (WGS) entry which is preliminary data.</text>
</comment>
<evidence type="ECO:0000256" key="1">
    <source>
        <dbReference type="ARBA" id="ARBA00004173"/>
    </source>
</evidence>
<dbReference type="InterPro" id="IPR029035">
    <property type="entry name" value="DHS-like_NAD/FAD-binding_dom"/>
</dbReference>
<dbReference type="GO" id="GO:0070403">
    <property type="term" value="F:NAD+ binding"/>
    <property type="evidence" value="ECO:0007669"/>
    <property type="project" value="InterPro"/>
</dbReference>
<dbReference type="PANTHER" id="PTHR11085">
    <property type="entry name" value="NAD-DEPENDENT PROTEIN DEACYLASE SIRTUIN-5, MITOCHONDRIAL-RELATED"/>
    <property type="match status" value="1"/>
</dbReference>
<proteinExistence type="inferred from homology"/>
<dbReference type="EMBL" id="ALBS01000327">
    <property type="protein sequence ID" value="EJT45414.1"/>
    <property type="molecule type" value="Genomic_DNA"/>
</dbReference>
<feature type="compositionally biased region" description="Low complexity" evidence="8">
    <location>
        <begin position="494"/>
        <end position="516"/>
    </location>
</feature>
<sequence>MPITHLPLNELLTSGPDTHGRRSLHDVHCRVSKAKKVVVVSGAGISCSSGIPDFRSADGLYALVKSRYPDSFVNGKELFSSGLFMNPNTTSIFYTFIAELSLACQAANPTRTHHFIHRLERKGKLLRSYTQNVDGFERRLGIESGGRGRGLKKNGTRNVELHGDLGRVRCVLCYTDYEARQEWVLMFREGEAPECPACQARCKFYAIHNRHGLTGKGESRIARSARATPIGSLRPSIVLYDEPHPLGDEIGQLQTYDMRRGPDVLLIMGTSLKVHGLKRLVKDFARVVHEKKGVVVFVNATAPSKEWEGVIDYHIEGQTDAWVERFEEDWRKICPRDWEKQTNLDGNVVFGSVAKSKPKPKAKRRVPEVSIPVRSHSCEHIPLQLPTPPASQQSPPPSEASELSDLSDVLSSPPSSPVLAPAKDLEPPLTPVSPSKRGTPSTVTQQSKKTKPPPASPSTGKRAIPGRGNLFTESQYDNLLSSSSDDNVFGSPTKSMPKAPARSKKASAANAKAAEVAKPKPRRRAAGGADKETAGLGSRGPMRRTNSLRAC</sequence>
<dbReference type="GO" id="GO:0005739">
    <property type="term" value="C:mitochondrion"/>
    <property type="evidence" value="ECO:0007669"/>
    <property type="project" value="UniProtKB-SubCell"/>
</dbReference>
<keyword evidence="6" id="KW-0496">Mitochondrion</keyword>
<dbReference type="InterPro" id="IPR003000">
    <property type="entry name" value="Sirtuin"/>
</dbReference>
<feature type="region of interest" description="Disordered" evidence="8">
    <location>
        <begin position="351"/>
        <end position="551"/>
    </location>
</feature>
<dbReference type="InterPro" id="IPR026591">
    <property type="entry name" value="Sirtuin_cat_small_dom_sf"/>
</dbReference>